<evidence type="ECO:0000256" key="1">
    <source>
        <dbReference type="SAM" id="MobiDB-lite"/>
    </source>
</evidence>
<sequence length="356" mass="36885">MQSLSLCCVFSELREEATLSPSKHAGTSVLPLSTKWMRLKDEDEEETGHMRTVCPVSSSSSSFKRIHFIDMQNQLAQLSALPLSIHEARGESAIKLKKENITWKAKCQRTYASVTAPGSSEESADLLIDEADSEEAASPTSAREGAPSTSSSPPPGQPEKQPLAASVREPKDAPARAAVATSARKASTSEPVPQASVCQPADECMDTTQGSASAAAGKRPHEQTTSSEPQLDDGGGDEPPTKAPGAAQEGTSESDKPLVAPGTKAEKKAGDDDAKAASESSAAAREVGPGATDVEMTAAGAIASKRAREASDSTGNVGTSGTGEPPKKTATGRRPTLKPRPNLPPDRGETPTPPPP</sequence>
<reference evidence="2" key="2">
    <citation type="submission" date="2021-09" db="EMBL/GenBank/DDBJ databases">
        <authorList>
            <person name="Jia N."/>
            <person name="Wang J."/>
            <person name="Shi W."/>
            <person name="Du L."/>
            <person name="Sun Y."/>
            <person name="Zhan W."/>
            <person name="Jiang J."/>
            <person name="Wang Q."/>
            <person name="Zhang B."/>
            <person name="Ji P."/>
            <person name="Sakyi L.B."/>
            <person name="Cui X."/>
            <person name="Yuan T."/>
            <person name="Jiang B."/>
            <person name="Yang W."/>
            <person name="Lam T.T.-Y."/>
            <person name="Chang Q."/>
            <person name="Ding S."/>
            <person name="Wang X."/>
            <person name="Zhu J."/>
            <person name="Ruan X."/>
            <person name="Zhao L."/>
            <person name="Wei J."/>
            <person name="Que T."/>
            <person name="Du C."/>
            <person name="Cheng J."/>
            <person name="Dai P."/>
            <person name="Han X."/>
            <person name="Huang E."/>
            <person name="Gao Y."/>
            <person name="Liu J."/>
            <person name="Shao H."/>
            <person name="Ye R."/>
            <person name="Li L."/>
            <person name="Wei W."/>
            <person name="Wang X."/>
            <person name="Wang C."/>
            <person name="Huo Q."/>
            <person name="Li W."/>
            <person name="Guo W."/>
            <person name="Chen H."/>
            <person name="Chen S."/>
            <person name="Zhou L."/>
            <person name="Zhou L."/>
            <person name="Ni X."/>
            <person name="Tian J."/>
            <person name="Zhou Y."/>
            <person name="Sheng Y."/>
            <person name="Liu T."/>
            <person name="Pan Y."/>
            <person name="Xia L."/>
            <person name="Li J."/>
            <person name="Zhao F."/>
            <person name="Cao W."/>
        </authorList>
    </citation>
    <scope>NUCLEOTIDE SEQUENCE</scope>
    <source>
        <strain evidence="2">Rsan-2018</strain>
        <tissue evidence="2">Larvae</tissue>
    </source>
</reference>
<feature type="region of interest" description="Disordered" evidence="1">
    <location>
        <begin position="131"/>
        <end position="356"/>
    </location>
</feature>
<organism evidence="2 3">
    <name type="scientific">Rhipicephalus sanguineus</name>
    <name type="common">Brown dog tick</name>
    <name type="synonym">Ixodes sanguineus</name>
    <dbReference type="NCBI Taxonomy" id="34632"/>
    <lineage>
        <taxon>Eukaryota</taxon>
        <taxon>Metazoa</taxon>
        <taxon>Ecdysozoa</taxon>
        <taxon>Arthropoda</taxon>
        <taxon>Chelicerata</taxon>
        <taxon>Arachnida</taxon>
        <taxon>Acari</taxon>
        <taxon>Parasitiformes</taxon>
        <taxon>Ixodida</taxon>
        <taxon>Ixodoidea</taxon>
        <taxon>Ixodidae</taxon>
        <taxon>Rhipicephalinae</taxon>
        <taxon>Rhipicephalus</taxon>
        <taxon>Rhipicephalus</taxon>
    </lineage>
</organism>
<accession>A0A9D4T7W3</accession>
<comment type="caution">
    <text evidence="2">The sequence shown here is derived from an EMBL/GenBank/DDBJ whole genome shotgun (WGS) entry which is preliminary data.</text>
</comment>
<proteinExistence type="predicted"/>
<gene>
    <name evidence="2" type="ORF">HPB52_007360</name>
</gene>
<dbReference type="VEuPathDB" id="VectorBase:RSAN_056323"/>
<name>A0A9D4T7W3_RHISA</name>
<dbReference type="AlphaFoldDB" id="A0A9D4T7W3"/>
<protein>
    <submittedName>
        <fullName evidence="2">Uncharacterized protein</fullName>
    </submittedName>
</protein>
<reference evidence="2" key="1">
    <citation type="journal article" date="2020" name="Cell">
        <title>Large-Scale Comparative Analyses of Tick Genomes Elucidate Their Genetic Diversity and Vector Capacities.</title>
        <authorList>
            <consortium name="Tick Genome and Microbiome Consortium (TIGMIC)"/>
            <person name="Jia N."/>
            <person name="Wang J."/>
            <person name="Shi W."/>
            <person name="Du L."/>
            <person name="Sun Y."/>
            <person name="Zhan W."/>
            <person name="Jiang J.F."/>
            <person name="Wang Q."/>
            <person name="Zhang B."/>
            <person name="Ji P."/>
            <person name="Bell-Sakyi L."/>
            <person name="Cui X.M."/>
            <person name="Yuan T.T."/>
            <person name="Jiang B.G."/>
            <person name="Yang W.F."/>
            <person name="Lam T.T."/>
            <person name="Chang Q.C."/>
            <person name="Ding S.J."/>
            <person name="Wang X.J."/>
            <person name="Zhu J.G."/>
            <person name="Ruan X.D."/>
            <person name="Zhao L."/>
            <person name="Wei J.T."/>
            <person name="Ye R.Z."/>
            <person name="Que T.C."/>
            <person name="Du C.H."/>
            <person name="Zhou Y.H."/>
            <person name="Cheng J.X."/>
            <person name="Dai P.F."/>
            <person name="Guo W.B."/>
            <person name="Han X.H."/>
            <person name="Huang E.J."/>
            <person name="Li L.F."/>
            <person name="Wei W."/>
            <person name="Gao Y.C."/>
            <person name="Liu J.Z."/>
            <person name="Shao H.Z."/>
            <person name="Wang X."/>
            <person name="Wang C.C."/>
            <person name="Yang T.C."/>
            <person name="Huo Q.B."/>
            <person name="Li W."/>
            <person name="Chen H.Y."/>
            <person name="Chen S.E."/>
            <person name="Zhou L.G."/>
            <person name="Ni X.B."/>
            <person name="Tian J.H."/>
            <person name="Sheng Y."/>
            <person name="Liu T."/>
            <person name="Pan Y.S."/>
            <person name="Xia L.Y."/>
            <person name="Li J."/>
            <person name="Zhao F."/>
            <person name="Cao W.C."/>
        </authorList>
    </citation>
    <scope>NUCLEOTIDE SEQUENCE</scope>
    <source>
        <strain evidence="2">Rsan-2018</strain>
    </source>
</reference>
<evidence type="ECO:0000313" key="2">
    <source>
        <dbReference type="EMBL" id="KAH7982833.1"/>
    </source>
</evidence>
<dbReference type="Proteomes" id="UP000821837">
    <property type="component" value="Chromosome 1"/>
</dbReference>
<feature type="compositionally biased region" description="Low complexity" evidence="1">
    <location>
        <begin position="277"/>
        <end position="286"/>
    </location>
</feature>
<feature type="compositionally biased region" description="Basic and acidic residues" evidence="1">
    <location>
        <begin position="264"/>
        <end position="276"/>
    </location>
</feature>
<keyword evidence="3" id="KW-1185">Reference proteome</keyword>
<feature type="compositionally biased region" description="Low complexity" evidence="1">
    <location>
        <begin position="175"/>
        <end position="189"/>
    </location>
</feature>
<evidence type="ECO:0000313" key="3">
    <source>
        <dbReference type="Proteomes" id="UP000821837"/>
    </source>
</evidence>
<dbReference type="EMBL" id="JABSTV010001245">
    <property type="protein sequence ID" value="KAH7982833.1"/>
    <property type="molecule type" value="Genomic_DNA"/>
</dbReference>